<proteinExistence type="predicted"/>
<gene>
    <name evidence="1" type="ORF">MRB53_001155</name>
</gene>
<organism evidence="1 2">
    <name type="scientific">Persea americana</name>
    <name type="common">Avocado</name>
    <dbReference type="NCBI Taxonomy" id="3435"/>
    <lineage>
        <taxon>Eukaryota</taxon>
        <taxon>Viridiplantae</taxon>
        <taxon>Streptophyta</taxon>
        <taxon>Embryophyta</taxon>
        <taxon>Tracheophyta</taxon>
        <taxon>Spermatophyta</taxon>
        <taxon>Magnoliopsida</taxon>
        <taxon>Magnoliidae</taxon>
        <taxon>Laurales</taxon>
        <taxon>Lauraceae</taxon>
        <taxon>Persea</taxon>
    </lineage>
</organism>
<comment type="caution">
    <text evidence="1">The sequence shown here is derived from an EMBL/GenBank/DDBJ whole genome shotgun (WGS) entry which is preliminary data.</text>
</comment>
<dbReference type="Proteomes" id="UP001234297">
    <property type="component" value="Chromosome 1"/>
</dbReference>
<name>A0ACC2MQT8_PERAE</name>
<sequence>MAIEKPNSVSRPEEEKPWLDAHHLVLFPSPFQGHINPMMQLATLLHSRGFTITIIHTQFNPPNPSNYPHFNFQAIPDGLSDAQTATEDLAELISSINTNCEAPFHNLLAQMVMGNSKEPIRCIISDDLLHFTLSVSVHFGLPRVILRTNNALSFVTIASVPLFYEKGYLAGQAPDSEATLTGLPLRIKDLPAFSTSKPDAVCELIAVTVNAAKASSAIIWNTSECLEHSTLAKVGQDYPIPIFPIAPLHRYSSGTSGSSSLWTQELSCINWLDRKAPNSVIYVSFGSIATIDKAEAIETAMGLANSEQPFLWVVRPGSVRGVEWVELPEGFEEKTRGRGLVVKWAPQLEVLAHPSVGGFWTHCGWNSTLESICEGVPMLCWSCFGDQPVNARLVTEVLKVGVEMERVLERGEIERGIRRLMVGKESEEARERIKRLKEDVEGCIRKEALAQLARDTSLSKNSELENKANLFMSLRTHSTE</sequence>
<accession>A0ACC2MQT8</accession>
<keyword evidence="2" id="KW-1185">Reference proteome</keyword>
<reference evidence="1 2" key="1">
    <citation type="journal article" date="2022" name="Hortic Res">
        <title>A haplotype resolved chromosomal level avocado genome allows analysis of novel avocado genes.</title>
        <authorList>
            <person name="Nath O."/>
            <person name="Fletcher S.J."/>
            <person name="Hayward A."/>
            <person name="Shaw L.M."/>
            <person name="Masouleh A.K."/>
            <person name="Furtado A."/>
            <person name="Henry R.J."/>
            <person name="Mitter N."/>
        </authorList>
    </citation>
    <scope>NUCLEOTIDE SEQUENCE [LARGE SCALE GENOMIC DNA]</scope>
    <source>
        <strain evidence="2">cv. Hass</strain>
    </source>
</reference>
<protein>
    <submittedName>
        <fullName evidence="1">Uncharacterized protein</fullName>
    </submittedName>
</protein>
<evidence type="ECO:0000313" key="1">
    <source>
        <dbReference type="EMBL" id="KAJ8648132.1"/>
    </source>
</evidence>
<dbReference type="EMBL" id="CM056809">
    <property type="protein sequence ID" value="KAJ8648132.1"/>
    <property type="molecule type" value="Genomic_DNA"/>
</dbReference>
<evidence type="ECO:0000313" key="2">
    <source>
        <dbReference type="Proteomes" id="UP001234297"/>
    </source>
</evidence>